<keyword evidence="5" id="KW-0560">Oxidoreductase</keyword>
<keyword evidence="4" id="KW-0274">FAD</keyword>
<evidence type="ECO:0000313" key="8">
    <source>
        <dbReference type="EMBL" id="KAF2073246.1"/>
    </source>
</evidence>
<dbReference type="AlphaFoldDB" id="A0A8J4US67"/>
<dbReference type="Pfam" id="PF07992">
    <property type="entry name" value="Pyr_redox_2"/>
    <property type="match status" value="1"/>
</dbReference>
<reference evidence="8" key="1">
    <citation type="submission" date="2020-01" db="EMBL/GenBank/DDBJ databases">
        <title>Development of genomics and gene disruption for Polysphondylium violaceum indicates a role for the polyketide synthase stlB in stalk morphogenesis.</title>
        <authorList>
            <person name="Narita B."/>
            <person name="Kawabe Y."/>
            <person name="Kin K."/>
            <person name="Saito T."/>
            <person name="Gibbs R."/>
            <person name="Kuspa A."/>
            <person name="Muzny D."/>
            <person name="Queller D."/>
            <person name="Richards S."/>
            <person name="Strassman J."/>
            <person name="Sucgang R."/>
            <person name="Worley K."/>
            <person name="Schaap P."/>
        </authorList>
    </citation>
    <scope>NUCLEOTIDE SEQUENCE</scope>
    <source>
        <strain evidence="8">QSvi11</strain>
    </source>
</reference>
<comment type="cofactor">
    <cofactor evidence="1">
        <name>FAD</name>
        <dbReference type="ChEBI" id="CHEBI:57692"/>
    </cofactor>
</comment>
<dbReference type="GO" id="GO:0005737">
    <property type="term" value="C:cytoplasm"/>
    <property type="evidence" value="ECO:0007669"/>
    <property type="project" value="TreeGrafter"/>
</dbReference>
<evidence type="ECO:0000313" key="9">
    <source>
        <dbReference type="Proteomes" id="UP000695562"/>
    </source>
</evidence>
<name>A0A8J4US67_9MYCE</name>
<dbReference type="FunFam" id="3.50.50.100:FF:000006">
    <property type="entry name" value="apoptosis-inducing factor 2"/>
    <property type="match status" value="1"/>
</dbReference>
<dbReference type="PRINTS" id="PR00469">
    <property type="entry name" value="PNDRDTASEII"/>
</dbReference>
<dbReference type="InterPro" id="IPR036188">
    <property type="entry name" value="FAD/NAD-bd_sf"/>
</dbReference>
<dbReference type="PANTHER" id="PTHR43735:SF3">
    <property type="entry name" value="FERROPTOSIS SUPPRESSOR PROTEIN 1"/>
    <property type="match status" value="1"/>
</dbReference>
<evidence type="ECO:0000259" key="7">
    <source>
        <dbReference type="Pfam" id="PF07992"/>
    </source>
</evidence>
<dbReference type="InterPro" id="IPR023753">
    <property type="entry name" value="FAD/NAD-binding_dom"/>
</dbReference>
<accession>A0A8J4US67</accession>
<dbReference type="PANTHER" id="PTHR43735">
    <property type="entry name" value="APOPTOSIS-INDUCING FACTOR 1"/>
    <property type="match status" value="1"/>
</dbReference>
<evidence type="ECO:0000256" key="3">
    <source>
        <dbReference type="ARBA" id="ARBA00022630"/>
    </source>
</evidence>
<feature type="domain" description="FAD/NAD(P)-binding" evidence="7">
    <location>
        <begin position="19"/>
        <end position="314"/>
    </location>
</feature>
<evidence type="ECO:0000256" key="6">
    <source>
        <dbReference type="ARBA" id="ARBA00057036"/>
    </source>
</evidence>
<comment type="similarity">
    <text evidence="2">Belongs to the FAD-dependent oxidoreductase family.</text>
</comment>
<evidence type="ECO:0000256" key="5">
    <source>
        <dbReference type="ARBA" id="ARBA00023002"/>
    </source>
</evidence>
<dbReference type="OrthoDB" id="202203at2759"/>
<keyword evidence="3" id="KW-0285">Flavoprotein</keyword>
<sequence length="403" mass="45050">MSLVPKYHIPARKENGKRNVVIVGGGFGGYSAAKLLDKDYNVILVERNKLFYNCIAAVRVPLEPRLVETTFLSYDNLLKNGYVLIANVKEISPTCVLLDDDQSISFDYLIVATGTNNTSPFKAPHFTESFGVDQVPLYFQSICDAIRDSSSVLIVGGGSVGVEFAGEIREKYKDKRITLLHGGNRLVNNKMNEKFYAQVDRLVQSHNINVILNERLSTPQDIKDKLKDGVCHTYTVEKKIYTTDQGTQIEADLVFYCIGNSVNTSILATHFSNSLDENGRVIVNLSLQIQGHSNIFAIGDITNIPEFKEAYNAIYHSRVVCKNLPLLDKCNDFQPSPTLYQHVINPKPMIGISFGKTDGCVQFQNGWVFGAFLTKLLKSNNLLINRVAKDLNSPKPYFHLNNN</sequence>
<dbReference type="Proteomes" id="UP000695562">
    <property type="component" value="Unassembled WGS sequence"/>
</dbReference>
<keyword evidence="9" id="KW-1185">Reference proteome</keyword>
<proteinExistence type="inferred from homology"/>
<dbReference type="SUPFAM" id="SSF51905">
    <property type="entry name" value="FAD/NAD(P)-binding domain"/>
    <property type="match status" value="1"/>
</dbReference>
<dbReference type="EMBL" id="AJWJ01000217">
    <property type="protein sequence ID" value="KAF2073246.1"/>
    <property type="molecule type" value="Genomic_DNA"/>
</dbReference>
<dbReference type="GO" id="GO:0050660">
    <property type="term" value="F:flavin adenine dinucleotide binding"/>
    <property type="evidence" value="ECO:0007669"/>
    <property type="project" value="TreeGrafter"/>
</dbReference>
<organism evidence="8 9">
    <name type="scientific">Polysphondylium violaceum</name>
    <dbReference type="NCBI Taxonomy" id="133409"/>
    <lineage>
        <taxon>Eukaryota</taxon>
        <taxon>Amoebozoa</taxon>
        <taxon>Evosea</taxon>
        <taxon>Eumycetozoa</taxon>
        <taxon>Dictyostelia</taxon>
        <taxon>Dictyosteliales</taxon>
        <taxon>Dictyosteliaceae</taxon>
        <taxon>Polysphondylium</taxon>
    </lineage>
</organism>
<evidence type="ECO:0000256" key="4">
    <source>
        <dbReference type="ARBA" id="ARBA00022827"/>
    </source>
</evidence>
<evidence type="ECO:0000256" key="2">
    <source>
        <dbReference type="ARBA" id="ARBA00006442"/>
    </source>
</evidence>
<evidence type="ECO:0000256" key="1">
    <source>
        <dbReference type="ARBA" id="ARBA00001974"/>
    </source>
</evidence>
<dbReference type="GO" id="GO:0004174">
    <property type="term" value="F:electron-transferring-flavoprotein dehydrogenase activity"/>
    <property type="evidence" value="ECO:0007669"/>
    <property type="project" value="TreeGrafter"/>
</dbReference>
<gene>
    <name evidence="8" type="ORF">CYY_005443</name>
</gene>
<dbReference type="PRINTS" id="PR00368">
    <property type="entry name" value="FADPNR"/>
</dbReference>
<protein>
    <recommendedName>
        <fullName evidence="7">FAD/NAD(P)-binding domain-containing protein</fullName>
    </recommendedName>
</protein>
<comment type="function">
    <text evidence="6">Putative FAD-dependent oxidoreductase.</text>
</comment>
<comment type="caution">
    <text evidence="8">The sequence shown here is derived from an EMBL/GenBank/DDBJ whole genome shotgun (WGS) entry which is preliminary data.</text>
</comment>
<dbReference type="Gene3D" id="3.50.50.100">
    <property type="match status" value="1"/>
</dbReference>